<feature type="transmembrane region" description="Helical" evidence="1">
    <location>
        <begin position="276"/>
        <end position="298"/>
    </location>
</feature>
<dbReference type="PANTHER" id="PTHR35337">
    <property type="entry name" value="SLR1478 PROTEIN"/>
    <property type="match status" value="1"/>
</dbReference>
<feature type="transmembrane region" description="Helical" evidence="1">
    <location>
        <begin position="191"/>
        <end position="212"/>
    </location>
</feature>
<organism evidence="2">
    <name type="scientific">uncultured Sphingomonadaceae bacterium</name>
    <dbReference type="NCBI Taxonomy" id="169976"/>
    <lineage>
        <taxon>Bacteria</taxon>
        <taxon>Pseudomonadati</taxon>
        <taxon>Pseudomonadota</taxon>
        <taxon>Alphaproteobacteria</taxon>
        <taxon>Sphingomonadales</taxon>
        <taxon>Sphingomonadaceae</taxon>
        <taxon>environmental samples</taxon>
    </lineage>
</organism>
<feature type="transmembrane region" description="Helical" evidence="1">
    <location>
        <begin position="219"/>
        <end position="239"/>
    </location>
</feature>
<evidence type="ECO:0000256" key="1">
    <source>
        <dbReference type="SAM" id="Phobius"/>
    </source>
</evidence>
<dbReference type="Pfam" id="PF01944">
    <property type="entry name" value="SpoIIM"/>
    <property type="match status" value="1"/>
</dbReference>
<keyword evidence="1" id="KW-1133">Transmembrane helix</keyword>
<proteinExistence type="predicted"/>
<sequence length="339" mass="36283">MNAPAFPSGALVNASRFRAAHGPAWDQLERLVGLMERRSVRALSDDDLLKLPLLYRATLSSLSVARETSLDRALVGYLEQLSMRAYFQLYGPPATGWAQLRGFFAREWPAAVRALWRETLAALVLTLLAALVGYLLVRDDPAWFYRVIPQELANGRDPTASAVALRRTLYDSGDGALATFAAYLFTHNAQVAIGCFALGFAFAAPTALLLLYNGLMLGAFFAVFAPKGLAPNLLAWLTIHGTTEIFAIVIAGAAGFRIGTAVAFPGRASRMDAAVAAGRLAATAMIGVVLMLAVAGLLEGIGRQTVTSDGARLLIGGTTLAGWLLYFYRPGRDASHPPR</sequence>
<keyword evidence="1" id="KW-0812">Transmembrane</keyword>
<dbReference type="PANTHER" id="PTHR35337:SF1">
    <property type="entry name" value="SLR1478 PROTEIN"/>
    <property type="match status" value="1"/>
</dbReference>
<name>A0A6J4S6T0_9SPHN</name>
<dbReference type="AlphaFoldDB" id="A0A6J4S6T0"/>
<dbReference type="EMBL" id="CADCVW010000015">
    <property type="protein sequence ID" value="CAA9484828.1"/>
    <property type="molecule type" value="Genomic_DNA"/>
</dbReference>
<keyword evidence="1" id="KW-0472">Membrane</keyword>
<accession>A0A6J4S6T0</accession>
<feature type="transmembrane region" description="Helical" evidence="1">
    <location>
        <begin position="310"/>
        <end position="328"/>
    </location>
</feature>
<protein>
    <submittedName>
        <fullName evidence="2">SpoIIM</fullName>
    </submittedName>
</protein>
<evidence type="ECO:0000313" key="2">
    <source>
        <dbReference type="EMBL" id="CAA9484828.1"/>
    </source>
</evidence>
<gene>
    <name evidence="2" type="ORF">AVDCRST_MAG39-263</name>
</gene>
<feature type="transmembrane region" description="Helical" evidence="1">
    <location>
        <begin position="120"/>
        <end position="137"/>
    </location>
</feature>
<dbReference type="InterPro" id="IPR002798">
    <property type="entry name" value="SpoIIM-like"/>
</dbReference>
<reference evidence="2" key="1">
    <citation type="submission" date="2020-02" db="EMBL/GenBank/DDBJ databases">
        <authorList>
            <person name="Meier V. D."/>
        </authorList>
    </citation>
    <scope>NUCLEOTIDE SEQUENCE</scope>
    <source>
        <strain evidence="2">AVDCRST_MAG39</strain>
    </source>
</reference>
<feature type="transmembrane region" description="Helical" evidence="1">
    <location>
        <begin position="245"/>
        <end position="264"/>
    </location>
</feature>